<comment type="similarity">
    <text evidence="1">Belongs to the beclin family.</text>
</comment>
<dbReference type="Pfam" id="PF17675">
    <property type="entry name" value="APG6_N"/>
    <property type="match status" value="1"/>
</dbReference>
<dbReference type="InterPro" id="IPR007243">
    <property type="entry name" value="Atg6/Beclin"/>
</dbReference>
<dbReference type="GO" id="GO:0000423">
    <property type="term" value="P:mitophagy"/>
    <property type="evidence" value="ECO:0007669"/>
    <property type="project" value="TreeGrafter"/>
</dbReference>
<reference evidence="6 7" key="1">
    <citation type="submission" date="2017-04" db="EMBL/GenBank/DDBJ databases">
        <authorList>
            <person name="Afonso C.L."/>
            <person name="Miller P.J."/>
            <person name="Scott M.A."/>
            <person name="Spackman E."/>
            <person name="Goraichik I."/>
            <person name="Dimitrov K.M."/>
            <person name="Suarez D.L."/>
            <person name="Swayne D.E."/>
        </authorList>
    </citation>
    <scope>NUCLEOTIDE SEQUENCE [LARGE SCALE GENOMIC DNA]</scope>
</reference>
<proteinExistence type="inferred from homology"/>
<name>A0A1X7RAC2_9SACH</name>
<keyword evidence="7" id="KW-1185">Reference proteome</keyword>
<dbReference type="GO" id="GO:0043548">
    <property type="term" value="F:phosphatidylinositol 3-kinase binding"/>
    <property type="evidence" value="ECO:0007669"/>
    <property type="project" value="TreeGrafter"/>
</dbReference>
<evidence type="ECO:0000259" key="4">
    <source>
        <dbReference type="Pfam" id="PF04111"/>
    </source>
</evidence>
<dbReference type="InterPro" id="IPR041691">
    <property type="entry name" value="Atg6/beclin_CC"/>
</dbReference>
<dbReference type="OrthoDB" id="20368at2759"/>
<dbReference type="Pfam" id="PF04111">
    <property type="entry name" value="APG6"/>
    <property type="match status" value="1"/>
</dbReference>
<dbReference type="GO" id="GO:0016301">
    <property type="term" value="F:kinase activity"/>
    <property type="evidence" value="ECO:0007669"/>
    <property type="project" value="UniProtKB-KW"/>
</dbReference>
<dbReference type="Proteomes" id="UP000196158">
    <property type="component" value="Unassembled WGS sequence"/>
</dbReference>
<dbReference type="InterPro" id="IPR038274">
    <property type="entry name" value="Atg6/Beclin_C_sf"/>
</dbReference>
<evidence type="ECO:0000256" key="1">
    <source>
        <dbReference type="ARBA" id="ARBA00005965"/>
    </source>
</evidence>
<dbReference type="GO" id="GO:0000045">
    <property type="term" value="P:autophagosome assembly"/>
    <property type="evidence" value="ECO:0007669"/>
    <property type="project" value="TreeGrafter"/>
</dbReference>
<dbReference type="PANTHER" id="PTHR12768">
    <property type="entry name" value="BECLIN 1"/>
    <property type="match status" value="1"/>
</dbReference>
<evidence type="ECO:0000313" key="6">
    <source>
        <dbReference type="EMBL" id="SMN22166.1"/>
    </source>
</evidence>
<feature type="region of interest" description="Disordered" evidence="3">
    <location>
        <begin position="81"/>
        <end position="112"/>
    </location>
</feature>
<dbReference type="GO" id="GO:0034271">
    <property type="term" value="C:phosphatidylinositol 3-kinase complex, class III, type I"/>
    <property type="evidence" value="ECO:0007669"/>
    <property type="project" value="TreeGrafter"/>
</dbReference>
<dbReference type="PANTHER" id="PTHR12768:SF4">
    <property type="entry name" value="BECLIN-1"/>
    <property type="match status" value="1"/>
</dbReference>
<feature type="compositionally biased region" description="Polar residues" evidence="3">
    <location>
        <begin position="98"/>
        <end position="107"/>
    </location>
</feature>
<dbReference type="InterPro" id="IPR040455">
    <property type="entry name" value="Atg6_BARA"/>
</dbReference>
<dbReference type="Gene3D" id="1.10.418.40">
    <property type="entry name" value="Autophagy protein 6/Beclin 1"/>
    <property type="match status" value="1"/>
</dbReference>
<accession>A0A1X7RAC2</accession>
<dbReference type="STRING" id="1789683.A0A1X7RAC2"/>
<evidence type="ECO:0000256" key="2">
    <source>
        <dbReference type="SAM" id="Coils"/>
    </source>
</evidence>
<keyword evidence="6" id="KW-0808">Transferase</keyword>
<dbReference type="GO" id="GO:0000407">
    <property type="term" value="C:phagophore assembly site"/>
    <property type="evidence" value="ECO:0007669"/>
    <property type="project" value="TreeGrafter"/>
</dbReference>
<feature type="coiled-coil region" evidence="2">
    <location>
        <begin position="215"/>
        <end position="298"/>
    </location>
</feature>
<keyword evidence="6" id="KW-0418">Kinase</keyword>
<dbReference type="AlphaFoldDB" id="A0A1X7RAC2"/>
<keyword evidence="2" id="KW-0175">Coiled coil</keyword>
<feature type="domain" description="Atg6 BARA" evidence="4">
    <location>
        <begin position="295"/>
        <end position="514"/>
    </location>
</feature>
<evidence type="ECO:0000313" key="7">
    <source>
        <dbReference type="Proteomes" id="UP000196158"/>
    </source>
</evidence>
<evidence type="ECO:0000256" key="3">
    <source>
        <dbReference type="SAM" id="MobiDB-lite"/>
    </source>
</evidence>
<evidence type="ECO:0000259" key="5">
    <source>
        <dbReference type="Pfam" id="PF17675"/>
    </source>
</evidence>
<dbReference type="GO" id="GO:0045324">
    <property type="term" value="P:late endosome to vacuole transport"/>
    <property type="evidence" value="ECO:0007669"/>
    <property type="project" value="TreeGrafter"/>
</dbReference>
<dbReference type="GO" id="GO:0006995">
    <property type="term" value="P:cellular response to nitrogen starvation"/>
    <property type="evidence" value="ECO:0007669"/>
    <property type="project" value="TreeGrafter"/>
</dbReference>
<sequence>MKSKKQLKCQNCHLPLQIDSSLLDLSLSQRNLLMNNSKFDNTLIEENTKFYTSHEKLDQISRIQPISKINEQLKKSNTTIVDPQIQSSKKKKTDSRSHTIQGTLSTRIDNENEDIEADSLENNSQQDNEYTTEKTLSNQITTLTNVFNILSARSYIDYPVCEDCCKILISKLKTDYNNALKQKELYRDFLNKLESHHPISNTSEDENDDDKNSHEIDMEQEKNQLLNELIKLEDENDELDQEILELQEKLQNQKQIHDDFIQEENITDLNNIEFLKEMQLLENQYNSTLNNLDQLRKTNIYNETFKISHQGPFGTINDLRLGSYSGYSVSWNEINAALGQIVLLLATITTRLKIKVKGYKLKPLGSLSKISKFDNETNEWMEYETYNNDNFKFSKLFRKETNFDKALVCLIDIIQQVTTMVVNQTTTTTTTAVLSHTGGDNGAPTDNLSENYTATGSVSRSSTTNNGKELPYEMSQGNINGISIKLYGSEPTIQWTTGMKCLLTNVKWLLAYSSAHLQTASTSSSLLNVTD</sequence>
<feature type="domain" description="Atg6/beclin coiled-coil" evidence="5">
    <location>
        <begin position="159"/>
        <end position="292"/>
    </location>
</feature>
<gene>
    <name evidence="6" type="ORF">KASA_0I01848G</name>
</gene>
<dbReference type="EMBL" id="FXLY01000010">
    <property type="protein sequence ID" value="SMN22166.1"/>
    <property type="molecule type" value="Genomic_DNA"/>
</dbReference>
<organism evidence="6 7">
    <name type="scientific">Maudiozyma saulgeensis</name>
    <dbReference type="NCBI Taxonomy" id="1789683"/>
    <lineage>
        <taxon>Eukaryota</taxon>
        <taxon>Fungi</taxon>
        <taxon>Dikarya</taxon>
        <taxon>Ascomycota</taxon>
        <taxon>Saccharomycotina</taxon>
        <taxon>Saccharomycetes</taxon>
        <taxon>Saccharomycetales</taxon>
        <taxon>Saccharomycetaceae</taxon>
        <taxon>Maudiozyma</taxon>
    </lineage>
</organism>
<dbReference type="GO" id="GO:0030674">
    <property type="term" value="F:protein-macromolecule adaptor activity"/>
    <property type="evidence" value="ECO:0007669"/>
    <property type="project" value="TreeGrafter"/>
</dbReference>
<dbReference type="GO" id="GO:0034272">
    <property type="term" value="C:phosphatidylinositol 3-kinase complex, class III, type II"/>
    <property type="evidence" value="ECO:0007669"/>
    <property type="project" value="TreeGrafter"/>
</dbReference>
<protein>
    <submittedName>
        <fullName evidence="6">Similar to Saccharomyces cerevisiae YPL120W VPS30 Subunit of phosphatidylinositol (PtdIns) 3-kinase complexes I and II</fullName>
    </submittedName>
</protein>